<dbReference type="SUPFAM" id="SSF55811">
    <property type="entry name" value="Nudix"/>
    <property type="match status" value="1"/>
</dbReference>
<comment type="caution">
    <text evidence="8">The sequence shown here is derived from an EMBL/GenBank/DDBJ whole genome shotgun (WGS) entry which is preliminary data.</text>
</comment>
<keyword evidence="3" id="KW-0479">Metal-binding</keyword>
<dbReference type="EMBL" id="JBBHJY010000002">
    <property type="protein sequence ID" value="MEJ6009469.1"/>
    <property type="molecule type" value="Genomic_DNA"/>
</dbReference>
<evidence type="ECO:0000256" key="6">
    <source>
        <dbReference type="ARBA" id="ARBA00023211"/>
    </source>
</evidence>
<keyword evidence="5" id="KW-0460">Magnesium</keyword>
<keyword evidence="6" id="KW-0464">Manganese</keyword>
<evidence type="ECO:0000313" key="8">
    <source>
        <dbReference type="EMBL" id="MEJ6009469.1"/>
    </source>
</evidence>
<evidence type="ECO:0000256" key="1">
    <source>
        <dbReference type="ARBA" id="ARBA00001936"/>
    </source>
</evidence>
<gene>
    <name evidence="8" type="ORF">WG900_06005</name>
</gene>
<evidence type="ECO:0000256" key="4">
    <source>
        <dbReference type="ARBA" id="ARBA00022801"/>
    </source>
</evidence>
<dbReference type="GO" id="GO:0016787">
    <property type="term" value="F:hydrolase activity"/>
    <property type="evidence" value="ECO:0007669"/>
    <property type="project" value="UniProtKB-KW"/>
</dbReference>
<dbReference type="InterPro" id="IPR039121">
    <property type="entry name" value="NUDT19"/>
</dbReference>
<reference evidence="8 9" key="1">
    <citation type="submission" date="2024-03" db="EMBL/GenBank/DDBJ databases">
        <authorList>
            <person name="Jo J.-H."/>
        </authorList>
    </citation>
    <scope>NUCLEOTIDE SEQUENCE [LARGE SCALE GENOMIC DNA]</scope>
    <source>
        <strain evidence="8 9">AS3R-12</strain>
    </source>
</reference>
<proteinExistence type="predicted"/>
<dbReference type="InterPro" id="IPR000086">
    <property type="entry name" value="NUDIX_hydrolase_dom"/>
</dbReference>
<name>A0ABU8S668_9SPHN</name>
<comment type="cofactor">
    <cofactor evidence="2">
        <name>Mg(2+)</name>
        <dbReference type="ChEBI" id="CHEBI:18420"/>
    </cofactor>
</comment>
<comment type="cofactor">
    <cofactor evidence="1">
        <name>Mn(2+)</name>
        <dbReference type="ChEBI" id="CHEBI:29035"/>
    </cofactor>
</comment>
<evidence type="ECO:0000259" key="7">
    <source>
        <dbReference type="PROSITE" id="PS51462"/>
    </source>
</evidence>
<keyword evidence="9" id="KW-1185">Reference proteome</keyword>
<organism evidence="8 9">
    <name type="scientific">Novosphingobium aquae</name>
    <dbReference type="NCBI Taxonomy" id="3133435"/>
    <lineage>
        <taxon>Bacteria</taxon>
        <taxon>Pseudomonadati</taxon>
        <taxon>Pseudomonadota</taxon>
        <taxon>Alphaproteobacteria</taxon>
        <taxon>Sphingomonadales</taxon>
        <taxon>Sphingomonadaceae</taxon>
        <taxon>Novosphingobium</taxon>
    </lineage>
</organism>
<dbReference type="PANTHER" id="PTHR12318:SF0">
    <property type="entry name" value="ACYL-COENZYME A DIPHOSPHATASE NUDT19"/>
    <property type="match status" value="1"/>
</dbReference>
<dbReference type="Proteomes" id="UP001379235">
    <property type="component" value="Unassembled WGS sequence"/>
</dbReference>
<dbReference type="InterPro" id="IPR015797">
    <property type="entry name" value="NUDIX_hydrolase-like_dom_sf"/>
</dbReference>
<dbReference type="PROSITE" id="PS51462">
    <property type="entry name" value="NUDIX"/>
    <property type="match status" value="1"/>
</dbReference>
<sequence length="256" mass="27197">MTFGPAFPGAVPAATIVVFRKSATGGPAQLLMLERAGSMRFAGGAAVFPGGRVDQADHALAASLDHGLDPHDAASRIAGIRETLEEAGLAVALKGAIDAESAARGREMLLAGGELAPVLDAFGWSPDLDALEPWARWCPEWKGAFDTRFYLADLGTGAVDVAVDDTEHTHLFWTSAAEALAMADRGEISVIFPTQRNLERLALFGEFAGARDYARQFPVRTISPLRVEIDGTTYLTIPEDLGYPVTSEALSTVKRG</sequence>
<protein>
    <submittedName>
        <fullName evidence="8">NUDIX hydrolase</fullName>
    </submittedName>
</protein>
<evidence type="ECO:0000256" key="2">
    <source>
        <dbReference type="ARBA" id="ARBA00001946"/>
    </source>
</evidence>
<accession>A0ABU8S668</accession>
<dbReference type="RefSeq" id="WP_339965542.1">
    <property type="nucleotide sequence ID" value="NZ_JBBHJY010000002.1"/>
</dbReference>
<evidence type="ECO:0000313" key="9">
    <source>
        <dbReference type="Proteomes" id="UP001379235"/>
    </source>
</evidence>
<keyword evidence="4 8" id="KW-0378">Hydrolase</keyword>
<dbReference type="CDD" id="cd18870">
    <property type="entry name" value="NUDIX_AcylCoAdiphos_Nudt19"/>
    <property type="match status" value="1"/>
</dbReference>
<dbReference type="Gene3D" id="3.90.79.10">
    <property type="entry name" value="Nucleoside Triphosphate Pyrophosphohydrolase"/>
    <property type="match status" value="1"/>
</dbReference>
<dbReference type="PANTHER" id="PTHR12318">
    <property type="entry name" value="TESTOSTERONE-REGULATED PROTEIN RP2"/>
    <property type="match status" value="1"/>
</dbReference>
<feature type="domain" description="Nudix hydrolase" evidence="7">
    <location>
        <begin position="9"/>
        <end position="196"/>
    </location>
</feature>
<evidence type="ECO:0000256" key="5">
    <source>
        <dbReference type="ARBA" id="ARBA00022842"/>
    </source>
</evidence>
<evidence type="ECO:0000256" key="3">
    <source>
        <dbReference type="ARBA" id="ARBA00022723"/>
    </source>
</evidence>